<feature type="non-terminal residue" evidence="1">
    <location>
        <position position="1"/>
    </location>
</feature>
<comment type="caution">
    <text evidence="1">The sequence shown here is derived from an EMBL/GenBank/DDBJ whole genome shotgun (WGS) entry which is preliminary data.</text>
</comment>
<dbReference type="AlphaFoldDB" id="A0ABD2CG09"/>
<dbReference type="EMBL" id="JAYRBN010000053">
    <property type="protein sequence ID" value="KAL2744012.1"/>
    <property type="molecule type" value="Genomic_DNA"/>
</dbReference>
<proteinExistence type="predicted"/>
<keyword evidence="2" id="KW-1185">Reference proteome</keyword>
<evidence type="ECO:0000313" key="2">
    <source>
        <dbReference type="Proteomes" id="UP001607303"/>
    </source>
</evidence>
<name>A0ABD2CG09_VESMC</name>
<evidence type="ECO:0000313" key="1">
    <source>
        <dbReference type="EMBL" id="KAL2744012.1"/>
    </source>
</evidence>
<gene>
    <name evidence="1" type="ORF">V1477_007888</name>
</gene>
<sequence>SKSVNKSLLNVYNKADVKIYLMSLVIYQRRMEIPLCIDTVYGHEKPTRLLSRKNSIPQFGGEMGAIAKQNLEKPSYTICSTRSDS</sequence>
<dbReference type="Proteomes" id="UP001607303">
    <property type="component" value="Unassembled WGS sequence"/>
</dbReference>
<accession>A0ABD2CG09</accession>
<protein>
    <submittedName>
        <fullName evidence="1">Uncharacterized protein</fullName>
    </submittedName>
</protein>
<reference evidence="1 2" key="1">
    <citation type="journal article" date="2024" name="Ann. Entomol. Soc. Am.">
        <title>Genomic analyses of the southern and eastern yellowjacket wasps (Hymenoptera: Vespidae) reveal evolutionary signatures of social life.</title>
        <authorList>
            <person name="Catto M.A."/>
            <person name="Caine P.B."/>
            <person name="Orr S.E."/>
            <person name="Hunt B.G."/>
            <person name="Goodisman M.A.D."/>
        </authorList>
    </citation>
    <scope>NUCLEOTIDE SEQUENCE [LARGE SCALE GENOMIC DNA]</scope>
    <source>
        <strain evidence="1">232</strain>
        <tissue evidence="1">Head and thorax</tissue>
    </source>
</reference>
<organism evidence="1 2">
    <name type="scientific">Vespula maculifrons</name>
    <name type="common">Eastern yellow jacket</name>
    <name type="synonym">Wasp</name>
    <dbReference type="NCBI Taxonomy" id="7453"/>
    <lineage>
        <taxon>Eukaryota</taxon>
        <taxon>Metazoa</taxon>
        <taxon>Ecdysozoa</taxon>
        <taxon>Arthropoda</taxon>
        <taxon>Hexapoda</taxon>
        <taxon>Insecta</taxon>
        <taxon>Pterygota</taxon>
        <taxon>Neoptera</taxon>
        <taxon>Endopterygota</taxon>
        <taxon>Hymenoptera</taxon>
        <taxon>Apocrita</taxon>
        <taxon>Aculeata</taxon>
        <taxon>Vespoidea</taxon>
        <taxon>Vespidae</taxon>
        <taxon>Vespinae</taxon>
        <taxon>Vespula</taxon>
    </lineage>
</organism>